<name>A0AAN6ZMM4_9PEZI</name>
<organism evidence="3 4">
    <name type="scientific">Dichotomopilus funicola</name>
    <dbReference type="NCBI Taxonomy" id="1934379"/>
    <lineage>
        <taxon>Eukaryota</taxon>
        <taxon>Fungi</taxon>
        <taxon>Dikarya</taxon>
        <taxon>Ascomycota</taxon>
        <taxon>Pezizomycotina</taxon>
        <taxon>Sordariomycetes</taxon>
        <taxon>Sordariomycetidae</taxon>
        <taxon>Sordariales</taxon>
        <taxon>Chaetomiaceae</taxon>
        <taxon>Dichotomopilus</taxon>
    </lineage>
</organism>
<dbReference type="PANTHER" id="PTHR42055">
    <property type="entry name" value="YALI0E03476P"/>
    <property type="match status" value="1"/>
</dbReference>
<feature type="region of interest" description="Disordered" evidence="1">
    <location>
        <begin position="672"/>
        <end position="748"/>
    </location>
</feature>
<dbReference type="AlphaFoldDB" id="A0AAN6ZMM4"/>
<keyword evidence="4" id="KW-1185">Reference proteome</keyword>
<evidence type="ECO:0000256" key="2">
    <source>
        <dbReference type="SAM" id="Phobius"/>
    </source>
</evidence>
<evidence type="ECO:0000256" key="1">
    <source>
        <dbReference type="SAM" id="MobiDB-lite"/>
    </source>
</evidence>
<feature type="region of interest" description="Disordered" evidence="1">
    <location>
        <begin position="492"/>
        <end position="521"/>
    </location>
</feature>
<keyword evidence="2" id="KW-0812">Transmembrane</keyword>
<feature type="transmembrane region" description="Helical" evidence="2">
    <location>
        <begin position="20"/>
        <end position="40"/>
    </location>
</feature>
<dbReference type="PANTHER" id="PTHR42055:SF1">
    <property type="entry name" value="YALI0E03476P"/>
    <property type="match status" value="1"/>
</dbReference>
<feature type="compositionally biased region" description="Basic and acidic residues" evidence="1">
    <location>
        <begin position="675"/>
        <end position="701"/>
    </location>
</feature>
<sequence>MPKQYTLCGRRIPRLGTRRIPLLLTILGLFALITLLSSTISTGFPSTAKTTQNLRTAAGRHFTVTTANHPWLNKLNPFKPPAHPPRLRKSDTDGESVWYADWSWLRMPFSSAVTLDENRALLPPLKERVAVYCYYDGEDESRKKKGDGVLGEAEEAARKDAESELLLAWRRAWWAQGFKPVILGPAEAMNNPLYEELQKVEGIRLELKTDLLRWLAWENMGDGVLASYLVFPMGPHDDPLLAHIRRGEFPKLTRFRDFDDGLFVGSTGDVTAVIKGVMSGQGLAEAKDVITAVEANKESPFVLDDAPKALAYYSMAQVKALYVQVVEDMTVSYSRGLKSLTHLINAHLHTTWQSTFTDGITVAKPLPHHTTHLITPAYELAQRLAHCPESPIPDSCPPNHPTCRVCDDSKPMKVTIPSSYSDASTLYTIGTVPHPYTTSTLGYLRTELSIPWIRRDSPRDAWTTSLMSSLFPDSISTTPRLIRFKEAVASDEASITEATQEKGKGKGDNRSGTKGGASRSLWLPAEQHLPTDLDWHFGFILPAPATYVDQLAPNSKGTITIPALHSQKDGPLPTEADLALEPAILSRARAIVLPNSQKTTKPDPKGKTTTNPPEPHDLPPLPSKEDILLRNAIEAWNLADTEAWRFARAYLARKSVERAEWEAQEAKYGGGMGMEKGRAGKVDSEKEKGEEKMGKGTEKGDLGSGTGNEEMKGGSEGRQVIQEAEERETRPKTGTKKGTARIWDRWLD</sequence>
<dbReference type="GeneID" id="87814149"/>
<dbReference type="Proteomes" id="UP001302676">
    <property type="component" value="Unassembled WGS sequence"/>
</dbReference>
<keyword evidence="2" id="KW-1133">Transmembrane helix</keyword>
<evidence type="ECO:0000313" key="3">
    <source>
        <dbReference type="EMBL" id="KAK4142791.1"/>
    </source>
</evidence>
<comment type="caution">
    <text evidence="3">The sequence shown here is derived from an EMBL/GenBank/DDBJ whole genome shotgun (WGS) entry which is preliminary data.</text>
</comment>
<feature type="compositionally biased region" description="Basic and acidic residues" evidence="1">
    <location>
        <begin position="499"/>
        <end position="511"/>
    </location>
</feature>
<reference evidence="3" key="1">
    <citation type="journal article" date="2023" name="Mol. Phylogenet. Evol.">
        <title>Genome-scale phylogeny and comparative genomics of the fungal order Sordariales.</title>
        <authorList>
            <person name="Hensen N."/>
            <person name="Bonometti L."/>
            <person name="Westerberg I."/>
            <person name="Brannstrom I.O."/>
            <person name="Guillou S."/>
            <person name="Cros-Aarteil S."/>
            <person name="Calhoun S."/>
            <person name="Haridas S."/>
            <person name="Kuo A."/>
            <person name="Mondo S."/>
            <person name="Pangilinan J."/>
            <person name="Riley R."/>
            <person name="LaButti K."/>
            <person name="Andreopoulos B."/>
            <person name="Lipzen A."/>
            <person name="Chen C."/>
            <person name="Yan M."/>
            <person name="Daum C."/>
            <person name="Ng V."/>
            <person name="Clum A."/>
            <person name="Steindorff A."/>
            <person name="Ohm R.A."/>
            <person name="Martin F."/>
            <person name="Silar P."/>
            <person name="Natvig D.O."/>
            <person name="Lalanne C."/>
            <person name="Gautier V."/>
            <person name="Ament-Velasquez S.L."/>
            <person name="Kruys A."/>
            <person name="Hutchinson M.I."/>
            <person name="Powell A.J."/>
            <person name="Barry K."/>
            <person name="Miller A.N."/>
            <person name="Grigoriev I.V."/>
            <person name="Debuchy R."/>
            <person name="Gladieux P."/>
            <person name="Hiltunen Thoren M."/>
            <person name="Johannesson H."/>
        </authorList>
    </citation>
    <scope>NUCLEOTIDE SEQUENCE</scope>
    <source>
        <strain evidence="3">CBS 141.50</strain>
    </source>
</reference>
<gene>
    <name evidence="3" type="ORF">C8A04DRAFT_12971</name>
</gene>
<keyword evidence="2" id="KW-0472">Membrane</keyword>
<dbReference type="EMBL" id="MU853593">
    <property type="protein sequence ID" value="KAK4142791.1"/>
    <property type="molecule type" value="Genomic_DNA"/>
</dbReference>
<protein>
    <submittedName>
        <fullName evidence="3">Uncharacterized protein</fullName>
    </submittedName>
</protein>
<proteinExistence type="predicted"/>
<dbReference type="RefSeq" id="XP_062636162.1">
    <property type="nucleotide sequence ID" value="XM_062777536.1"/>
</dbReference>
<feature type="region of interest" description="Disordered" evidence="1">
    <location>
        <begin position="593"/>
        <end position="621"/>
    </location>
</feature>
<evidence type="ECO:0000313" key="4">
    <source>
        <dbReference type="Proteomes" id="UP001302676"/>
    </source>
</evidence>
<accession>A0AAN6ZMM4</accession>
<reference evidence="3" key="2">
    <citation type="submission" date="2023-05" db="EMBL/GenBank/DDBJ databases">
        <authorList>
            <consortium name="Lawrence Berkeley National Laboratory"/>
            <person name="Steindorff A."/>
            <person name="Hensen N."/>
            <person name="Bonometti L."/>
            <person name="Westerberg I."/>
            <person name="Brannstrom I.O."/>
            <person name="Guillou S."/>
            <person name="Cros-Aarteil S."/>
            <person name="Calhoun S."/>
            <person name="Haridas S."/>
            <person name="Kuo A."/>
            <person name="Mondo S."/>
            <person name="Pangilinan J."/>
            <person name="Riley R."/>
            <person name="Labutti K."/>
            <person name="Andreopoulos B."/>
            <person name="Lipzen A."/>
            <person name="Chen C."/>
            <person name="Yanf M."/>
            <person name="Daum C."/>
            <person name="Ng V."/>
            <person name="Clum A."/>
            <person name="Ohm R."/>
            <person name="Martin F."/>
            <person name="Silar P."/>
            <person name="Natvig D."/>
            <person name="Lalanne C."/>
            <person name="Gautier V."/>
            <person name="Ament-Velasquez S.L."/>
            <person name="Kruys A."/>
            <person name="Hutchinson M.I."/>
            <person name="Powell A.J."/>
            <person name="Barry K."/>
            <person name="Miller A.N."/>
            <person name="Grigoriev I.V."/>
            <person name="Debuchy R."/>
            <person name="Gladieux P."/>
            <person name="Thoren M.H."/>
            <person name="Johannesson H."/>
        </authorList>
    </citation>
    <scope>NUCLEOTIDE SEQUENCE</scope>
    <source>
        <strain evidence="3">CBS 141.50</strain>
    </source>
</reference>